<dbReference type="PANTHER" id="PTHR43675">
    <property type="entry name" value="ARSENITE METHYLTRANSFERASE"/>
    <property type="match status" value="1"/>
</dbReference>
<dbReference type="InterPro" id="IPR025714">
    <property type="entry name" value="Methyltranfer_dom"/>
</dbReference>
<evidence type="ECO:0000256" key="8">
    <source>
        <dbReference type="ARBA" id="ARBA00048428"/>
    </source>
</evidence>
<evidence type="ECO:0000256" key="7">
    <source>
        <dbReference type="ARBA" id="ARBA00047943"/>
    </source>
</evidence>
<accession>A0A3E0U336</accession>
<evidence type="ECO:0000256" key="1">
    <source>
        <dbReference type="ARBA" id="ARBA00022679"/>
    </source>
</evidence>
<dbReference type="CDD" id="cd02440">
    <property type="entry name" value="AdoMet_MTases"/>
    <property type="match status" value="1"/>
</dbReference>
<keyword evidence="2" id="KW-0949">S-adenosyl-L-methionine</keyword>
<dbReference type="EC" id="2.1.1.137" evidence="4"/>
<comment type="catalytic activity">
    <reaction evidence="8">
        <text>arsenic triglutathione + 3 [thioredoxin]-dithiol + 3 S-adenosyl-L-methionine = trimethylarsine + 3 [thioredoxin]-disulfide + 3 glutathione + 3 S-adenosyl-L-homocysteine + 3 H(+)</text>
        <dbReference type="Rhea" id="RHEA:69432"/>
        <dbReference type="Rhea" id="RHEA-COMP:10698"/>
        <dbReference type="Rhea" id="RHEA-COMP:10700"/>
        <dbReference type="ChEBI" id="CHEBI:15378"/>
        <dbReference type="ChEBI" id="CHEBI:27130"/>
        <dbReference type="ChEBI" id="CHEBI:29950"/>
        <dbReference type="ChEBI" id="CHEBI:50058"/>
        <dbReference type="ChEBI" id="CHEBI:57856"/>
        <dbReference type="ChEBI" id="CHEBI:57925"/>
        <dbReference type="ChEBI" id="CHEBI:59789"/>
        <dbReference type="ChEBI" id="CHEBI:183640"/>
        <dbReference type="EC" id="2.1.1.137"/>
    </reaction>
</comment>
<keyword evidence="10" id="KW-0489">Methyltransferase</keyword>
<reference evidence="11" key="1">
    <citation type="submission" date="2018-08" db="EMBL/GenBank/DDBJ databases">
        <title>Thalassotalea euphylliae genome.</title>
        <authorList>
            <person name="Summers S."/>
            <person name="Rice S.A."/>
            <person name="Freckelton M.L."/>
            <person name="Nedved B.T."/>
            <person name="Hadfield M.G."/>
        </authorList>
    </citation>
    <scope>NUCLEOTIDE SEQUENCE [LARGE SCALE GENOMIC DNA]</scope>
    <source>
        <strain evidence="11">H3</strain>
    </source>
</reference>
<evidence type="ECO:0000313" key="11">
    <source>
        <dbReference type="Proteomes" id="UP000256899"/>
    </source>
</evidence>
<dbReference type="InterPro" id="IPR029063">
    <property type="entry name" value="SAM-dependent_MTases_sf"/>
</dbReference>
<dbReference type="Gene3D" id="3.40.5.100">
    <property type="match status" value="1"/>
</dbReference>
<dbReference type="Gene3D" id="3.40.50.150">
    <property type="entry name" value="Vaccinia Virus protein VP39"/>
    <property type="match status" value="1"/>
</dbReference>
<comment type="caution">
    <text evidence="10">The sequence shown here is derived from an EMBL/GenBank/DDBJ whole genome shotgun (WGS) entry which is preliminary data.</text>
</comment>
<comment type="similarity">
    <text evidence="3">Belongs to the methyltransferase superfamily. Arsenite methyltransferase family.</text>
</comment>
<evidence type="ECO:0000313" key="10">
    <source>
        <dbReference type="EMBL" id="REL30422.1"/>
    </source>
</evidence>
<comment type="catalytic activity">
    <reaction evidence="7">
        <text>arsenic triglutathione + 2 [thioredoxin]-dithiol + 2 S-adenosyl-L-methionine + H2O = dimethylarsinous acid + 2 [thioredoxin]-disulfide + 3 glutathione + 2 S-adenosyl-L-homocysteine + 2 H(+)</text>
        <dbReference type="Rhea" id="RHEA:69464"/>
        <dbReference type="Rhea" id="RHEA-COMP:10698"/>
        <dbReference type="Rhea" id="RHEA-COMP:10700"/>
        <dbReference type="ChEBI" id="CHEBI:15377"/>
        <dbReference type="ChEBI" id="CHEBI:15378"/>
        <dbReference type="ChEBI" id="CHEBI:23808"/>
        <dbReference type="ChEBI" id="CHEBI:29950"/>
        <dbReference type="ChEBI" id="CHEBI:50058"/>
        <dbReference type="ChEBI" id="CHEBI:57856"/>
        <dbReference type="ChEBI" id="CHEBI:57925"/>
        <dbReference type="ChEBI" id="CHEBI:59789"/>
        <dbReference type="ChEBI" id="CHEBI:183640"/>
        <dbReference type="EC" id="2.1.1.137"/>
    </reaction>
</comment>
<dbReference type="Proteomes" id="UP000256899">
    <property type="component" value="Unassembled WGS sequence"/>
</dbReference>
<name>A0A3E0U336_9GAMM</name>
<protein>
    <recommendedName>
        <fullName evidence="5">Arsenite methyltransferase</fullName>
        <ecNumber evidence="4">2.1.1.137</ecNumber>
    </recommendedName>
</protein>
<dbReference type="InterPro" id="IPR026669">
    <property type="entry name" value="Arsenite_MeTrfase-like"/>
</dbReference>
<dbReference type="GO" id="GO:0030791">
    <property type="term" value="F:arsenite methyltransferase activity"/>
    <property type="evidence" value="ECO:0007669"/>
    <property type="project" value="UniProtKB-EC"/>
</dbReference>
<evidence type="ECO:0000256" key="3">
    <source>
        <dbReference type="ARBA" id="ARBA00034487"/>
    </source>
</evidence>
<evidence type="ECO:0000259" key="9">
    <source>
        <dbReference type="Pfam" id="PF13847"/>
    </source>
</evidence>
<comment type="catalytic activity">
    <reaction evidence="6">
        <text>arsenic triglutathione + [thioredoxin]-dithiol + S-adenosyl-L-methionine + 2 H2O = methylarsonous acid + [thioredoxin]-disulfide + 3 glutathione + S-adenosyl-L-homocysteine + H(+)</text>
        <dbReference type="Rhea" id="RHEA:69460"/>
        <dbReference type="Rhea" id="RHEA-COMP:10698"/>
        <dbReference type="Rhea" id="RHEA-COMP:10700"/>
        <dbReference type="ChEBI" id="CHEBI:15377"/>
        <dbReference type="ChEBI" id="CHEBI:15378"/>
        <dbReference type="ChEBI" id="CHEBI:17826"/>
        <dbReference type="ChEBI" id="CHEBI:29950"/>
        <dbReference type="ChEBI" id="CHEBI:50058"/>
        <dbReference type="ChEBI" id="CHEBI:57856"/>
        <dbReference type="ChEBI" id="CHEBI:57925"/>
        <dbReference type="ChEBI" id="CHEBI:59789"/>
        <dbReference type="ChEBI" id="CHEBI:183640"/>
        <dbReference type="EC" id="2.1.1.137"/>
    </reaction>
</comment>
<sequence>MHDAVKEYYGKTLQSSEDLQTNACCTDSNLTTDVKTILANIHDEVLAKYYGCGLVTPESLTDCHILDLGCGAGRDCYALAQMVGEHGFVTGVDMTEEQLAVANKHLAYHQQKFGYQQANTEFKLGYIEKLDQLGLAESSIDVIVSNCVINLSPNKEAVLKQAYALLKNGGEMYFADVYADRRIPEHLKNDPLLYGECLSGALYQGDFIELAKQVGFTDPRLVERREITIDNPEIIERVQGIKFHSNTYRLFKAPELEANQEDYGLTVVYQGTVTSHPDALQLDQDNFFAKGEKVKVSGNTWQMLQHSRFKSHFEFVGDFGQHLGAFTRSPSCATNQPKAKTSTTTLGCC</sequence>
<dbReference type="AlphaFoldDB" id="A0A3E0U336"/>
<evidence type="ECO:0000256" key="5">
    <source>
        <dbReference type="ARBA" id="ARBA00034545"/>
    </source>
</evidence>
<dbReference type="RefSeq" id="WP_116014712.1">
    <property type="nucleotide sequence ID" value="NZ_QUOT01000001.1"/>
</dbReference>
<evidence type="ECO:0000256" key="6">
    <source>
        <dbReference type="ARBA" id="ARBA00047941"/>
    </source>
</evidence>
<evidence type="ECO:0000256" key="2">
    <source>
        <dbReference type="ARBA" id="ARBA00022691"/>
    </source>
</evidence>
<dbReference type="GO" id="GO:0032259">
    <property type="term" value="P:methylation"/>
    <property type="evidence" value="ECO:0007669"/>
    <property type="project" value="UniProtKB-KW"/>
</dbReference>
<dbReference type="EMBL" id="QUOT01000001">
    <property type="protein sequence ID" value="REL30422.1"/>
    <property type="molecule type" value="Genomic_DNA"/>
</dbReference>
<evidence type="ECO:0000256" key="4">
    <source>
        <dbReference type="ARBA" id="ARBA00034521"/>
    </source>
</evidence>
<organism evidence="10 11">
    <name type="scientific">Thalassotalea euphylliae</name>
    <dbReference type="NCBI Taxonomy" id="1655234"/>
    <lineage>
        <taxon>Bacteria</taxon>
        <taxon>Pseudomonadati</taxon>
        <taxon>Pseudomonadota</taxon>
        <taxon>Gammaproteobacteria</taxon>
        <taxon>Alteromonadales</taxon>
        <taxon>Colwelliaceae</taxon>
        <taxon>Thalassotalea</taxon>
    </lineage>
</organism>
<keyword evidence="1 10" id="KW-0808">Transferase</keyword>
<dbReference type="PANTHER" id="PTHR43675:SF8">
    <property type="entry name" value="ARSENITE METHYLTRANSFERASE"/>
    <property type="match status" value="1"/>
</dbReference>
<feature type="domain" description="Methyltransferase" evidence="9">
    <location>
        <begin position="62"/>
        <end position="212"/>
    </location>
</feature>
<gene>
    <name evidence="10" type="ORF">DXX94_06710</name>
</gene>
<dbReference type="SUPFAM" id="SSF53335">
    <property type="entry name" value="S-adenosyl-L-methionine-dependent methyltransferases"/>
    <property type="match status" value="1"/>
</dbReference>
<keyword evidence="11" id="KW-1185">Reference proteome</keyword>
<proteinExistence type="inferred from homology"/>
<dbReference type="Pfam" id="PF13847">
    <property type="entry name" value="Methyltransf_31"/>
    <property type="match status" value="1"/>
</dbReference>